<evidence type="ECO:0000313" key="1">
    <source>
        <dbReference type="EMBL" id="TVY75858.1"/>
    </source>
</evidence>
<keyword evidence="2" id="KW-1185">Reference proteome</keyword>
<name>A0A8T9C1C9_9HELO</name>
<dbReference type="Gene3D" id="3.40.50.1820">
    <property type="entry name" value="alpha/beta hydrolase"/>
    <property type="match status" value="1"/>
</dbReference>
<gene>
    <name evidence="1" type="primary">mpaH_0</name>
    <name evidence="1" type="ORF">LSUE1_G007076</name>
</gene>
<evidence type="ECO:0000313" key="2">
    <source>
        <dbReference type="Proteomes" id="UP000469558"/>
    </source>
</evidence>
<sequence length="419" mass="47116">MSQNVFQVIEHTIPAQHIREYPNGSKNGEASLQLAIKEYRPLDNLDAPPGSVTLIGAHAIGCPKECYEALWEDLYHALKDKSSIRAIWIADVSNHGASGILNEKVQGDDPSWFDHSRDLLHMTNHFRDSMPQPIMGVAHSMGSAQLVHLSMLHSRLFHSLALIEPVIQDAAPQGPNVAFPSSYRPDFWPSRDDAEAATRKAKYFRSWDPRVFKKFLGFGLRPTPTAIYPGPEHEGGVTLATTKHQEAWSYIRPNFSPMAANREDRSERLQAPDLSSEDRTHLFTKPEMYLTNQSLPHVRPHVLWIFGEKSPINTPGGRDDKLKRTGTGVGGNGGASAGQVEAITLPDGQHMLPLEKTPEVAELLATWLEKQLRDYREVEEWYRANPSGKSDRDMLVLSKAWMKNIRQKESTPRSVREKL</sequence>
<dbReference type="SUPFAM" id="SSF53474">
    <property type="entry name" value="alpha/beta-Hydrolases"/>
    <property type="match status" value="1"/>
</dbReference>
<dbReference type="Proteomes" id="UP000469558">
    <property type="component" value="Unassembled WGS sequence"/>
</dbReference>
<dbReference type="EMBL" id="QGMK01000931">
    <property type="protein sequence ID" value="TVY75858.1"/>
    <property type="molecule type" value="Genomic_DNA"/>
</dbReference>
<proteinExistence type="predicted"/>
<comment type="caution">
    <text evidence="1">The sequence shown here is derived from an EMBL/GenBank/DDBJ whole genome shotgun (WGS) entry which is preliminary data.</text>
</comment>
<dbReference type="OrthoDB" id="94039at2759"/>
<organism evidence="1 2">
    <name type="scientific">Lachnellula suecica</name>
    <dbReference type="NCBI Taxonomy" id="602035"/>
    <lineage>
        <taxon>Eukaryota</taxon>
        <taxon>Fungi</taxon>
        <taxon>Dikarya</taxon>
        <taxon>Ascomycota</taxon>
        <taxon>Pezizomycotina</taxon>
        <taxon>Leotiomycetes</taxon>
        <taxon>Helotiales</taxon>
        <taxon>Lachnaceae</taxon>
        <taxon>Lachnellula</taxon>
    </lineage>
</organism>
<dbReference type="AlphaFoldDB" id="A0A8T9C1C9"/>
<reference evidence="1 2" key="1">
    <citation type="submission" date="2018-05" db="EMBL/GenBank/DDBJ databases">
        <title>Genome sequencing and assembly of the regulated plant pathogen Lachnellula willkommii and related sister species for the development of diagnostic species identification markers.</title>
        <authorList>
            <person name="Giroux E."/>
            <person name="Bilodeau G."/>
        </authorList>
    </citation>
    <scope>NUCLEOTIDE SEQUENCE [LARGE SCALE GENOMIC DNA]</scope>
    <source>
        <strain evidence="1 2">CBS 268.59</strain>
    </source>
</reference>
<accession>A0A8T9C1C9</accession>
<dbReference type="InterPro" id="IPR029058">
    <property type="entry name" value="AB_hydrolase_fold"/>
</dbReference>
<protein>
    <submittedName>
        <fullName evidence="1">Abhydrolase domain-containing protein mpaH</fullName>
    </submittedName>
</protein>